<keyword evidence="2" id="KW-0479">Metal-binding</keyword>
<dbReference type="GO" id="GO:0008270">
    <property type="term" value="F:zinc ion binding"/>
    <property type="evidence" value="ECO:0007669"/>
    <property type="project" value="UniProtKB-KW"/>
</dbReference>
<evidence type="ECO:0000256" key="5">
    <source>
        <dbReference type="ARBA" id="ARBA00022833"/>
    </source>
</evidence>
<dbReference type="PROSITE" id="PS50089">
    <property type="entry name" value="ZF_RING_2"/>
    <property type="match status" value="1"/>
</dbReference>
<evidence type="ECO:0000256" key="3">
    <source>
        <dbReference type="ARBA" id="ARBA00022737"/>
    </source>
</evidence>
<evidence type="ECO:0000313" key="6">
    <source>
        <dbReference type="EMBL" id="CAB4015792.1"/>
    </source>
</evidence>
<dbReference type="Pfam" id="PF24681">
    <property type="entry name" value="Kelch_KLHDC2_KLHL20_DRC7"/>
    <property type="match status" value="1"/>
</dbReference>
<comment type="caution">
    <text evidence="6">The sequence shown here is derived from an EMBL/GenBank/DDBJ whole genome shotgun (WGS) entry which is preliminary data.</text>
</comment>
<dbReference type="InterPro" id="IPR001841">
    <property type="entry name" value="Znf_RING"/>
</dbReference>
<dbReference type="Proteomes" id="UP001152795">
    <property type="component" value="Unassembled WGS sequence"/>
</dbReference>
<dbReference type="OrthoDB" id="6017243at2759"/>
<proteinExistence type="predicted"/>
<dbReference type="SUPFAM" id="SSF103657">
    <property type="entry name" value="BAR/IMD domain-like"/>
    <property type="match status" value="1"/>
</dbReference>
<evidence type="ECO:0000313" key="7">
    <source>
        <dbReference type="Proteomes" id="UP001152795"/>
    </source>
</evidence>
<gene>
    <name evidence="6" type="ORF">PACLA_8A028016</name>
</gene>
<dbReference type="PROSITE" id="PS50145">
    <property type="entry name" value="ZF_TRAF"/>
    <property type="match status" value="1"/>
</dbReference>
<evidence type="ECO:0000256" key="2">
    <source>
        <dbReference type="ARBA" id="ARBA00022723"/>
    </source>
</evidence>
<dbReference type="InterPro" id="IPR013083">
    <property type="entry name" value="Znf_RING/FYVE/PHD"/>
</dbReference>
<keyword evidence="5" id="KW-0862">Zinc</keyword>
<sequence>MAYRVHDEQGYDEKRFEGRVREDLFCSICKEVLRNPRTCQREHLFCLSCISQYLVLNSHTCPECRDHLTPETLKDPPRFLKNTLSVLKIKCDYNEQGCLGYVQLGNLQNHIEQCGFAPVMCGNEGCGTVVNKRDKEIHERELCQFRIPKCHDCRDIKASQDEMKASQDEMKGNVEDMKENQDVMKQQLNEIMNAQEEYQVSINRQLNKRKHDQMEENVDAIKQTQDVINVKVNQMKDEMKVELNEMKDKITGMERTQDRMKQSVDEMKQQFENMMIMVQQALQGSDVNNNAAQAINPAVPDNNQDIIILGGQCAAGPGNMSNTVEKYSIAERKSTQLPGMNLARADSASCVYNGDVIVAGGWDGQAATDSIEILKMNQHPLRWTMFDGKLPVKLSGHDIIVYQDKLYIIGGDNWNKMKPSDAIYELSLAPPYTAKLLAKMPQPRKYHGAEIVNGKLFIFGGTTTGAAKDATDTVVVYDFITNNVTPCPLLPKRVSEMSTVTWGNTVILVGGLDKNGQVLNDVFMYSSESGLSERLPSLKHKRRGASAVIMHDVIVVLGGRNDKEYLNSVESFTMRDDQWKELPGMKEKRYYANAVVKPRN</sequence>
<dbReference type="SUPFAM" id="SSF117281">
    <property type="entry name" value="Kelch motif"/>
    <property type="match status" value="1"/>
</dbReference>
<dbReference type="Gene3D" id="3.30.40.10">
    <property type="entry name" value="Zinc/RING finger domain, C3HC4 (zinc finger)"/>
    <property type="match status" value="2"/>
</dbReference>
<keyword evidence="7" id="KW-1185">Reference proteome</keyword>
<reference evidence="6" key="1">
    <citation type="submission" date="2020-04" db="EMBL/GenBank/DDBJ databases">
        <authorList>
            <person name="Alioto T."/>
            <person name="Alioto T."/>
            <person name="Gomez Garrido J."/>
        </authorList>
    </citation>
    <scope>NUCLEOTIDE SEQUENCE</scope>
    <source>
        <strain evidence="6">A484AB</strain>
    </source>
</reference>
<dbReference type="PANTHER" id="PTHR45632">
    <property type="entry name" value="LD33804P"/>
    <property type="match status" value="1"/>
</dbReference>
<protein>
    <submittedName>
        <fullName evidence="6">RING finger 151-like</fullName>
    </submittedName>
</protein>
<dbReference type="Pfam" id="PF01344">
    <property type="entry name" value="Kelch_1"/>
    <property type="match status" value="1"/>
</dbReference>
<dbReference type="InterPro" id="IPR027267">
    <property type="entry name" value="AH/BAR_dom_sf"/>
</dbReference>
<dbReference type="SMART" id="SM00612">
    <property type="entry name" value="Kelch"/>
    <property type="match status" value="6"/>
</dbReference>
<dbReference type="AlphaFoldDB" id="A0A6S7JG95"/>
<dbReference type="InterPro" id="IPR001293">
    <property type="entry name" value="Znf_TRAF"/>
</dbReference>
<keyword evidence="3" id="KW-0677">Repeat</keyword>
<dbReference type="CDD" id="cd16449">
    <property type="entry name" value="RING-HC"/>
    <property type="match status" value="1"/>
</dbReference>
<keyword evidence="4" id="KW-0863">Zinc-finger</keyword>
<organism evidence="6 7">
    <name type="scientific">Paramuricea clavata</name>
    <name type="common">Red gorgonian</name>
    <name type="synonym">Violescent sea-whip</name>
    <dbReference type="NCBI Taxonomy" id="317549"/>
    <lineage>
        <taxon>Eukaryota</taxon>
        <taxon>Metazoa</taxon>
        <taxon>Cnidaria</taxon>
        <taxon>Anthozoa</taxon>
        <taxon>Octocorallia</taxon>
        <taxon>Malacalcyonacea</taxon>
        <taxon>Plexauridae</taxon>
        <taxon>Paramuricea</taxon>
    </lineage>
</organism>
<name>A0A6S7JG95_PARCT</name>
<dbReference type="Gene3D" id="2.120.10.80">
    <property type="entry name" value="Kelch-type beta propeller"/>
    <property type="match status" value="2"/>
</dbReference>
<dbReference type="InterPro" id="IPR015915">
    <property type="entry name" value="Kelch-typ_b-propeller"/>
</dbReference>
<dbReference type="SUPFAM" id="SSF49599">
    <property type="entry name" value="TRAF domain-like"/>
    <property type="match status" value="1"/>
</dbReference>
<keyword evidence="1" id="KW-0880">Kelch repeat</keyword>
<dbReference type="EMBL" id="CACRXK020008845">
    <property type="protein sequence ID" value="CAB4015792.1"/>
    <property type="molecule type" value="Genomic_DNA"/>
</dbReference>
<dbReference type="InterPro" id="IPR006652">
    <property type="entry name" value="Kelch_1"/>
</dbReference>
<dbReference type="PANTHER" id="PTHR45632:SF3">
    <property type="entry name" value="KELCH-LIKE PROTEIN 32"/>
    <property type="match status" value="1"/>
</dbReference>
<evidence type="ECO:0000256" key="1">
    <source>
        <dbReference type="ARBA" id="ARBA00022441"/>
    </source>
</evidence>
<evidence type="ECO:0000256" key="4">
    <source>
        <dbReference type="ARBA" id="ARBA00022771"/>
    </source>
</evidence>
<accession>A0A6S7JG95</accession>
<dbReference type="SUPFAM" id="SSF57850">
    <property type="entry name" value="RING/U-box"/>
    <property type="match status" value="1"/>
</dbReference>